<sequence>MDKLKKIIYTCITGEYDTPEEHYYVDPNFRYICYTDKKVLPQKSIWEFRPLKYSSADNVRNARWHKLYPHKLFPQYEESLWIDGNINITSKEFFEKMYYLRGSEFIATVKHERAKTLSDEVHECIIQKKDSKSTICAQHQLIKSSGFDGNYDGQRFFETNVILRRHCDMRSQKLADDWWYWIKNYSYRDQLSFTFVLWNNQFIVQDLFEDYLRYANFIKITNHGNTPKLLERKVAGLKRKLKIY</sequence>
<keyword evidence="3" id="KW-1185">Reference proteome</keyword>
<proteinExistence type="predicted"/>
<gene>
    <name evidence="2" type="ORF">HNQ37_000887</name>
</gene>
<evidence type="ECO:0000259" key="1">
    <source>
        <dbReference type="Pfam" id="PF04765"/>
    </source>
</evidence>
<protein>
    <recommendedName>
        <fullName evidence="1">TOD1/MUCI70 glycosyltransferase-like domain-containing protein</fullName>
    </recommendedName>
</protein>
<evidence type="ECO:0000313" key="3">
    <source>
        <dbReference type="Proteomes" id="UP000562464"/>
    </source>
</evidence>
<organism evidence="2 3">
    <name type="scientific">Lactovum miscens</name>
    <dbReference type="NCBI Taxonomy" id="190387"/>
    <lineage>
        <taxon>Bacteria</taxon>
        <taxon>Bacillati</taxon>
        <taxon>Bacillota</taxon>
        <taxon>Bacilli</taxon>
        <taxon>Lactobacillales</taxon>
        <taxon>Streptococcaceae</taxon>
        <taxon>Lactovum</taxon>
    </lineage>
</organism>
<reference evidence="2 3" key="1">
    <citation type="submission" date="2020-08" db="EMBL/GenBank/DDBJ databases">
        <title>Genomic Encyclopedia of Type Strains, Phase IV (KMG-IV): sequencing the most valuable type-strain genomes for metagenomic binning, comparative biology and taxonomic classification.</title>
        <authorList>
            <person name="Goeker M."/>
        </authorList>
    </citation>
    <scope>NUCLEOTIDE SEQUENCE [LARGE SCALE GENOMIC DNA]</scope>
    <source>
        <strain evidence="2 3">DSM 14925</strain>
    </source>
</reference>
<name>A0A841C6U0_9LACT</name>
<dbReference type="RefSeq" id="WP_183539643.1">
    <property type="nucleotide sequence ID" value="NZ_JACHHV010000012.1"/>
</dbReference>
<comment type="caution">
    <text evidence="2">The sequence shown here is derived from an EMBL/GenBank/DDBJ whole genome shotgun (WGS) entry which is preliminary data.</text>
</comment>
<dbReference type="EMBL" id="JACHHV010000012">
    <property type="protein sequence ID" value="MBB5887997.1"/>
    <property type="molecule type" value="Genomic_DNA"/>
</dbReference>
<dbReference type="InterPro" id="IPR048354">
    <property type="entry name" value="TOD1_MUCI70_glycTrfase_dom"/>
</dbReference>
<dbReference type="AlphaFoldDB" id="A0A841C6U0"/>
<evidence type="ECO:0000313" key="2">
    <source>
        <dbReference type="EMBL" id="MBB5887997.1"/>
    </source>
</evidence>
<feature type="domain" description="TOD1/MUCI70 glycosyltransferase-like" evidence="1">
    <location>
        <begin position="56"/>
        <end position="211"/>
    </location>
</feature>
<dbReference type="Proteomes" id="UP000562464">
    <property type="component" value="Unassembled WGS sequence"/>
</dbReference>
<accession>A0A841C6U0</accession>
<dbReference type="Pfam" id="PF04765">
    <property type="entry name" value="TOD1_MUCI70"/>
    <property type="match status" value="1"/>
</dbReference>